<dbReference type="RefSeq" id="XP_015412483.1">
    <property type="nucleotide sequence ID" value="XM_015545355.1"/>
</dbReference>
<dbReference type="EMBL" id="JNOM01000002">
    <property type="protein sequence ID" value="KNG91560.1"/>
    <property type="molecule type" value="Genomic_DNA"/>
</dbReference>
<reference evidence="2 3" key="1">
    <citation type="submission" date="2014-06" db="EMBL/GenBank/DDBJ databases">
        <title>The Genome of the Aflatoxigenic Filamentous Fungus Aspergillus nomius.</title>
        <authorList>
            <person name="Moore M.G."/>
            <person name="Shannon B.M."/>
            <person name="Brian M.M."/>
        </authorList>
    </citation>
    <scope>NUCLEOTIDE SEQUENCE [LARGE SCALE GENOMIC DNA]</scope>
    <source>
        <strain evidence="2 3">NRRL 13137</strain>
    </source>
</reference>
<organism evidence="2 3">
    <name type="scientific">Aspergillus nomiae NRRL (strain ATCC 15546 / NRRL 13137 / CBS 260.88 / M93)</name>
    <dbReference type="NCBI Taxonomy" id="1509407"/>
    <lineage>
        <taxon>Eukaryota</taxon>
        <taxon>Fungi</taxon>
        <taxon>Dikarya</taxon>
        <taxon>Ascomycota</taxon>
        <taxon>Pezizomycotina</taxon>
        <taxon>Eurotiomycetes</taxon>
        <taxon>Eurotiomycetidae</taxon>
        <taxon>Eurotiales</taxon>
        <taxon>Aspergillaceae</taxon>
        <taxon>Aspergillus</taxon>
        <taxon>Aspergillus subgen. Circumdati</taxon>
    </lineage>
</organism>
<comment type="caution">
    <text evidence="2">The sequence shown here is derived from an EMBL/GenBank/DDBJ whole genome shotgun (WGS) entry which is preliminary data.</text>
</comment>
<dbReference type="AlphaFoldDB" id="A0A0L1JIG6"/>
<dbReference type="Proteomes" id="UP000037505">
    <property type="component" value="Unassembled WGS sequence"/>
</dbReference>
<name>A0A0L1JIG6_ASPN3</name>
<gene>
    <name evidence="2" type="ORF">ANOM_000097</name>
</gene>
<accession>A0A0L1JIG6</accession>
<evidence type="ECO:0000313" key="3">
    <source>
        <dbReference type="Proteomes" id="UP000037505"/>
    </source>
</evidence>
<feature type="region of interest" description="Disordered" evidence="1">
    <location>
        <begin position="122"/>
        <end position="143"/>
    </location>
</feature>
<sequence length="143" mass="16766">MSEAGPRIARDAVIVVVNMVDPVRSAIRKAHWLFPESHANDASLRVKWLKYPEWEIYLDEQCSYSSQKHFLRALIRGAYQYIHCEREWLSSVELLGEVSEVKYEFEIVSRRDVYENLGYEPIEPDERDMSNPRTPIVGLSDDY</sequence>
<protein>
    <submittedName>
        <fullName evidence="2">Uncharacterized protein</fullName>
    </submittedName>
</protein>
<evidence type="ECO:0000313" key="2">
    <source>
        <dbReference type="EMBL" id="KNG91560.1"/>
    </source>
</evidence>
<keyword evidence="3" id="KW-1185">Reference proteome</keyword>
<proteinExistence type="predicted"/>
<dbReference type="GeneID" id="26801901"/>
<evidence type="ECO:0000256" key="1">
    <source>
        <dbReference type="SAM" id="MobiDB-lite"/>
    </source>
</evidence>